<dbReference type="AlphaFoldDB" id="A0A239LPK2"/>
<evidence type="ECO:0000313" key="13">
    <source>
        <dbReference type="Proteomes" id="UP000199693"/>
    </source>
</evidence>
<dbReference type="EMBL" id="FZPC01000021">
    <property type="protein sequence ID" value="SNT31808.1"/>
    <property type="molecule type" value="Genomic_DNA"/>
</dbReference>
<dbReference type="Gene3D" id="1.10.10.10">
    <property type="entry name" value="Winged helix-like DNA-binding domain superfamily/Winged helix DNA-binding domain"/>
    <property type="match status" value="1"/>
</dbReference>
<dbReference type="Proteomes" id="UP000199693">
    <property type="component" value="Unassembled WGS sequence"/>
</dbReference>
<feature type="modified residue" description="4-aspartylphosphate" evidence="6">
    <location>
        <position position="51"/>
    </location>
</feature>
<evidence type="ECO:0000256" key="4">
    <source>
        <dbReference type="ARBA" id="ARBA00023125"/>
    </source>
</evidence>
<dbReference type="GO" id="GO:0006355">
    <property type="term" value="P:regulation of DNA-templated transcription"/>
    <property type="evidence" value="ECO:0007669"/>
    <property type="project" value="InterPro"/>
</dbReference>
<keyword evidence="5" id="KW-0804">Transcription</keyword>
<dbReference type="SMART" id="SM00862">
    <property type="entry name" value="Trans_reg_C"/>
    <property type="match status" value="1"/>
</dbReference>
<evidence type="ECO:0000313" key="12">
    <source>
        <dbReference type="Proteomes" id="UP000198309"/>
    </source>
</evidence>
<dbReference type="GO" id="GO:0000156">
    <property type="term" value="F:phosphorelay response regulator activity"/>
    <property type="evidence" value="ECO:0007669"/>
    <property type="project" value="TreeGrafter"/>
</dbReference>
<evidence type="ECO:0000256" key="1">
    <source>
        <dbReference type="ARBA" id="ARBA00022553"/>
    </source>
</evidence>
<feature type="DNA-binding region" description="OmpR/PhoB-type" evidence="7">
    <location>
        <begin position="124"/>
        <end position="222"/>
    </location>
</feature>
<feature type="domain" description="OmpR/PhoB-type" evidence="9">
    <location>
        <begin position="124"/>
        <end position="222"/>
    </location>
</feature>
<dbReference type="GO" id="GO:0005829">
    <property type="term" value="C:cytosol"/>
    <property type="evidence" value="ECO:0007669"/>
    <property type="project" value="TreeGrafter"/>
</dbReference>
<dbReference type="SUPFAM" id="SSF52172">
    <property type="entry name" value="CheY-like"/>
    <property type="match status" value="1"/>
</dbReference>
<evidence type="ECO:0000256" key="6">
    <source>
        <dbReference type="PROSITE-ProRule" id="PRU00169"/>
    </source>
</evidence>
<accession>A0A239LPK2</accession>
<evidence type="ECO:0000313" key="10">
    <source>
        <dbReference type="EMBL" id="SDK70618.1"/>
    </source>
</evidence>
<keyword evidence="3" id="KW-0805">Transcription regulation</keyword>
<dbReference type="NCBIfam" id="TIGR01387">
    <property type="entry name" value="cztR_silR_copR"/>
    <property type="match status" value="1"/>
</dbReference>
<keyword evidence="2" id="KW-0902">Two-component regulatory system</keyword>
<reference evidence="11 12" key="2">
    <citation type="submission" date="2017-06" db="EMBL/GenBank/DDBJ databases">
        <authorList>
            <person name="Varghese N."/>
            <person name="Submissions S."/>
        </authorList>
    </citation>
    <scope>NUCLEOTIDE SEQUENCE [LARGE SCALE GENOMIC DNA]</scope>
    <source>
        <strain evidence="11 12">RLD-1</strain>
    </source>
</reference>
<evidence type="ECO:0000256" key="2">
    <source>
        <dbReference type="ARBA" id="ARBA00023012"/>
    </source>
</evidence>
<dbReference type="Pfam" id="PF00486">
    <property type="entry name" value="Trans_reg_C"/>
    <property type="match status" value="1"/>
</dbReference>
<evidence type="ECO:0000259" key="9">
    <source>
        <dbReference type="PROSITE" id="PS51755"/>
    </source>
</evidence>
<dbReference type="Gene3D" id="3.40.50.2300">
    <property type="match status" value="1"/>
</dbReference>
<dbReference type="FunFam" id="3.40.50.2300:FF:000001">
    <property type="entry name" value="DNA-binding response regulator PhoB"/>
    <property type="match status" value="1"/>
</dbReference>
<reference evidence="10 13" key="1">
    <citation type="submission" date="2016-10" db="EMBL/GenBank/DDBJ databases">
        <authorList>
            <person name="de Groot N.N."/>
        </authorList>
    </citation>
    <scope>NUCLEOTIDE SEQUENCE [LARGE SCALE GENOMIC DNA]</scope>
    <source>
        <strain evidence="10 13">CCM 7361</strain>
    </source>
</reference>
<evidence type="ECO:0000259" key="8">
    <source>
        <dbReference type="PROSITE" id="PS50110"/>
    </source>
</evidence>
<sequence length="230" mass="25626">MRVLIVEDESKTADYLQRGLSEQGFTVDVAADGIDGRHLALNGEYDVIVLDVMLPGIDGYGVLRALRERRQTPVIMLTARERVEDRVRGLREGADDYLIKPFSFLELVARLQALTRRGAHLESATQMRIADLSIDLVSRRVFRGATRLELTAKEYALLCVLAQRSGEILSKTAIAELVWDINFDTDTNVVEVAIKRLRAKLDGPFESKLLHTIRGMGYVLESRAGQEGGG</sequence>
<dbReference type="CDD" id="cd19935">
    <property type="entry name" value="REC_OmpR_CusR-like"/>
    <property type="match status" value="1"/>
</dbReference>
<dbReference type="PANTHER" id="PTHR48111">
    <property type="entry name" value="REGULATOR OF RPOS"/>
    <property type="match status" value="1"/>
</dbReference>
<evidence type="ECO:0000256" key="5">
    <source>
        <dbReference type="ARBA" id="ARBA00023163"/>
    </source>
</evidence>
<dbReference type="InterPro" id="IPR001867">
    <property type="entry name" value="OmpR/PhoB-type_DNA-bd"/>
</dbReference>
<dbReference type="InterPro" id="IPR036388">
    <property type="entry name" value="WH-like_DNA-bd_sf"/>
</dbReference>
<dbReference type="Pfam" id="PF00072">
    <property type="entry name" value="Response_reg"/>
    <property type="match status" value="1"/>
</dbReference>
<dbReference type="PANTHER" id="PTHR48111:SF76">
    <property type="entry name" value="TWO-COMPONENT RESPONSE REGULATOR"/>
    <property type="match status" value="1"/>
</dbReference>
<dbReference type="CDD" id="cd00383">
    <property type="entry name" value="trans_reg_C"/>
    <property type="match status" value="1"/>
</dbReference>
<evidence type="ECO:0000256" key="3">
    <source>
        <dbReference type="ARBA" id="ARBA00023015"/>
    </source>
</evidence>
<dbReference type="Gene3D" id="6.10.250.690">
    <property type="match status" value="1"/>
</dbReference>
<dbReference type="GO" id="GO:0032993">
    <property type="term" value="C:protein-DNA complex"/>
    <property type="evidence" value="ECO:0007669"/>
    <property type="project" value="TreeGrafter"/>
</dbReference>
<dbReference type="InterPro" id="IPR001789">
    <property type="entry name" value="Sig_transdc_resp-reg_receiver"/>
</dbReference>
<dbReference type="FunFam" id="1.10.10.10:FF:000005">
    <property type="entry name" value="Two-component system response regulator"/>
    <property type="match status" value="1"/>
</dbReference>
<dbReference type="RefSeq" id="WP_089393044.1">
    <property type="nucleotide sequence ID" value="NZ_FNEC01000048.1"/>
</dbReference>
<feature type="domain" description="Response regulatory" evidence="8">
    <location>
        <begin position="2"/>
        <end position="115"/>
    </location>
</feature>
<organism evidence="10 13">
    <name type="scientific">Pseudomonas delhiensis</name>
    <dbReference type="NCBI Taxonomy" id="366289"/>
    <lineage>
        <taxon>Bacteria</taxon>
        <taxon>Pseudomonadati</taxon>
        <taxon>Pseudomonadota</taxon>
        <taxon>Gammaproteobacteria</taxon>
        <taxon>Pseudomonadales</taxon>
        <taxon>Pseudomonadaceae</taxon>
        <taxon>Pseudomonas</taxon>
    </lineage>
</organism>
<dbReference type="Proteomes" id="UP000198309">
    <property type="component" value="Unassembled WGS sequence"/>
</dbReference>
<protein>
    <submittedName>
        <fullName evidence="10">Two-component system, OmpR family, copper resistance phosphate regulon response regulator CusR</fullName>
    </submittedName>
</protein>
<dbReference type="PROSITE" id="PS50110">
    <property type="entry name" value="RESPONSE_REGULATORY"/>
    <property type="match status" value="1"/>
</dbReference>
<dbReference type="EMBL" id="FNEC01000048">
    <property type="protein sequence ID" value="SDK70618.1"/>
    <property type="molecule type" value="Genomic_DNA"/>
</dbReference>
<dbReference type="InterPro" id="IPR039420">
    <property type="entry name" value="WalR-like"/>
</dbReference>
<dbReference type="InterPro" id="IPR006291">
    <property type="entry name" value="CusR-like"/>
</dbReference>
<dbReference type="SMART" id="SM00448">
    <property type="entry name" value="REC"/>
    <property type="match status" value="1"/>
</dbReference>
<dbReference type="PROSITE" id="PS51755">
    <property type="entry name" value="OMPR_PHOB"/>
    <property type="match status" value="1"/>
</dbReference>
<dbReference type="GO" id="GO:0000976">
    <property type="term" value="F:transcription cis-regulatory region binding"/>
    <property type="evidence" value="ECO:0007669"/>
    <property type="project" value="TreeGrafter"/>
</dbReference>
<gene>
    <name evidence="10" type="ORF">SAMN05216189_10485</name>
    <name evidence="11" type="ORF">SAMN06295949_12136</name>
</gene>
<keyword evidence="4 7" id="KW-0238">DNA-binding</keyword>
<evidence type="ECO:0000313" key="11">
    <source>
        <dbReference type="EMBL" id="SNT31808.1"/>
    </source>
</evidence>
<keyword evidence="1 6" id="KW-0597">Phosphoprotein</keyword>
<name>A0A239LPK2_9PSED</name>
<evidence type="ECO:0000256" key="7">
    <source>
        <dbReference type="PROSITE-ProRule" id="PRU01091"/>
    </source>
</evidence>
<proteinExistence type="predicted"/>
<keyword evidence="12" id="KW-1185">Reference proteome</keyword>
<dbReference type="InterPro" id="IPR011006">
    <property type="entry name" value="CheY-like_superfamily"/>
</dbReference>